<proteinExistence type="predicted"/>
<evidence type="ECO:0000313" key="1">
    <source>
        <dbReference type="EMBL" id="VUW91989.1"/>
    </source>
</evidence>
<organism evidence="1 2">
    <name type="scientific">Dorea formicigenerans</name>
    <dbReference type="NCBI Taxonomy" id="39486"/>
    <lineage>
        <taxon>Bacteria</taxon>
        <taxon>Bacillati</taxon>
        <taxon>Bacillota</taxon>
        <taxon>Clostridia</taxon>
        <taxon>Lachnospirales</taxon>
        <taxon>Lachnospiraceae</taxon>
        <taxon>Dorea</taxon>
    </lineage>
</organism>
<dbReference type="Proteomes" id="UP000358366">
    <property type="component" value="Unassembled WGS sequence"/>
</dbReference>
<dbReference type="EMBL" id="CABHNI010000006">
    <property type="protein sequence ID" value="VUW91989.1"/>
    <property type="molecule type" value="Genomic_DNA"/>
</dbReference>
<dbReference type="RefSeq" id="WP_155961784.1">
    <property type="nucleotide sequence ID" value="NZ_CABHNI010000006.1"/>
</dbReference>
<gene>
    <name evidence="1" type="ORF">DFSSTS7063_00186</name>
</gene>
<sequence>MINKIEKLLQEARTHVAVEVNNTLLRTYKEIGKLLVEDIDLHENEENSRMPWHS</sequence>
<evidence type="ECO:0000313" key="2">
    <source>
        <dbReference type="Proteomes" id="UP000358366"/>
    </source>
</evidence>
<name>A0A564SAB5_9FIRM</name>
<reference evidence="1 2" key="1">
    <citation type="submission" date="2019-07" db="EMBL/GenBank/DDBJ databases">
        <authorList>
            <person name="Hibberd C M."/>
            <person name="Gehrig L. J."/>
            <person name="Chang H.-W."/>
            <person name="Venkatesh S."/>
        </authorList>
    </citation>
    <scope>NUCLEOTIDE SEQUENCE [LARGE SCALE GENOMIC DNA]</scope>
    <source>
        <strain evidence="1">Dorea_formicigenerans_SSTS_Bg7063</strain>
    </source>
</reference>
<accession>A0A564SAB5</accession>
<dbReference type="AlphaFoldDB" id="A0A564SAB5"/>
<protein>
    <submittedName>
        <fullName evidence="1">Uncharacterized protein</fullName>
    </submittedName>
</protein>